<dbReference type="EMBL" id="JBBNFM010000004">
    <property type="protein sequence ID" value="MEQ2453805.1"/>
    <property type="molecule type" value="Genomic_DNA"/>
</dbReference>
<gene>
    <name evidence="1" type="ORF">AAAT04_07050</name>
</gene>
<accession>A0ABV1EIG7</accession>
<reference evidence="1 2" key="1">
    <citation type="submission" date="2024-04" db="EMBL/GenBank/DDBJ databases">
        <title>Human intestinal bacterial collection.</title>
        <authorList>
            <person name="Pauvert C."/>
            <person name="Hitch T.C.A."/>
            <person name="Clavel T."/>
        </authorList>
    </citation>
    <scope>NUCLEOTIDE SEQUENCE [LARGE SCALE GENOMIC DNA]</scope>
    <source>
        <strain evidence="1 2">CLA-AA-H141</strain>
    </source>
</reference>
<evidence type="ECO:0000313" key="2">
    <source>
        <dbReference type="Proteomes" id="UP001482186"/>
    </source>
</evidence>
<evidence type="ECO:0000313" key="1">
    <source>
        <dbReference type="EMBL" id="MEQ2453805.1"/>
    </source>
</evidence>
<protein>
    <submittedName>
        <fullName evidence="1">Uncharacterized protein</fullName>
    </submittedName>
</protein>
<keyword evidence="2" id="KW-1185">Reference proteome</keyword>
<dbReference type="RefSeq" id="WP_021943110.1">
    <property type="nucleotide sequence ID" value="NZ_JAOQJS010000004.1"/>
</dbReference>
<proteinExistence type="predicted"/>
<comment type="caution">
    <text evidence="1">The sequence shown here is derived from an EMBL/GenBank/DDBJ whole genome shotgun (WGS) entry which is preliminary data.</text>
</comment>
<name>A0ABV1EIG7_9FIRM</name>
<organism evidence="1 2">
    <name type="scientific">Coprococcus ammoniilyticus</name>
    <dbReference type="NCBI Taxonomy" id="2981785"/>
    <lineage>
        <taxon>Bacteria</taxon>
        <taxon>Bacillati</taxon>
        <taxon>Bacillota</taxon>
        <taxon>Clostridia</taxon>
        <taxon>Lachnospirales</taxon>
        <taxon>Lachnospiraceae</taxon>
        <taxon>Coprococcus</taxon>
    </lineage>
</organism>
<sequence>MFRVWGKIMKDNRLIKDTVVCIDDASLTRTKKVYKALEEMCYEFDLAKPIWLKKNQNDFILHARTRFNHDNFVEAIEFDYLDFQVIEEDY</sequence>
<dbReference type="Proteomes" id="UP001482186">
    <property type="component" value="Unassembled WGS sequence"/>
</dbReference>